<dbReference type="PANTHER" id="PTHR42999:SF1">
    <property type="entry name" value="PENTAPEPTIDE REPEAT-CONTAINING PROTEIN"/>
    <property type="match status" value="1"/>
</dbReference>
<dbReference type="InterPro" id="IPR052949">
    <property type="entry name" value="PA_immunity-related"/>
</dbReference>
<dbReference type="PANTHER" id="PTHR42999">
    <property type="entry name" value="ANTIBIOTIC RESISTANCE PROTEIN MCBG"/>
    <property type="match status" value="1"/>
</dbReference>
<gene>
    <name evidence="1" type="ORF">SAMEA3545359_02309</name>
</gene>
<sequence>MNGVFAQEKNFTGLHCSGETFADCEWTDCTFVRCTFENCQLQNCQLTDCTFTGCRVRELTARYSQLREAVFDNCDLLGVNWGDLVPSGRFAAPIAALRGCRLKYNTFTAMELDRFCFDESAITSSLFAECRLAGSDLSGCQLDETEFFKCDLRRADLRRAVGYRVDIMSCQLKGARFTHPQVLSLLEALEIEVE</sequence>
<organism evidence="1">
    <name type="scientific">uncultured Anaerotruncus sp</name>
    <dbReference type="NCBI Taxonomy" id="905011"/>
    <lineage>
        <taxon>Bacteria</taxon>
        <taxon>Bacillati</taxon>
        <taxon>Bacillota</taxon>
        <taxon>Clostridia</taxon>
        <taxon>Eubacteriales</taxon>
        <taxon>Oscillospiraceae</taxon>
        <taxon>Anaerotruncus</taxon>
        <taxon>environmental samples</taxon>
    </lineage>
</organism>
<accession>A0A1C6JV71</accession>
<protein>
    <submittedName>
        <fullName evidence="1">E3 ubiquitin-protein ligase SopA</fullName>
    </submittedName>
</protein>
<dbReference type="AlphaFoldDB" id="A0A1C6JV71"/>
<reference evidence="1" key="1">
    <citation type="submission" date="2015-09" db="EMBL/GenBank/DDBJ databases">
        <authorList>
            <consortium name="Pathogen Informatics"/>
        </authorList>
    </citation>
    <scope>NUCLEOTIDE SEQUENCE</scope>
    <source>
        <strain evidence="1">2789STDY5834896</strain>
    </source>
</reference>
<dbReference type="Gene3D" id="2.160.20.80">
    <property type="entry name" value="E3 ubiquitin-protein ligase SopA"/>
    <property type="match status" value="1"/>
</dbReference>
<dbReference type="Pfam" id="PF00805">
    <property type="entry name" value="Pentapeptide"/>
    <property type="match status" value="1"/>
</dbReference>
<dbReference type="SUPFAM" id="SSF141571">
    <property type="entry name" value="Pentapeptide repeat-like"/>
    <property type="match status" value="1"/>
</dbReference>
<evidence type="ECO:0000313" key="1">
    <source>
        <dbReference type="EMBL" id="SCJ85949.1"/>
    </source>
</evidence>
<dbReference type="InterPro" id="IPR001646">
    <property type="entry name" value="5peptide_repeat"/>
</dbReference>
<name>A0A1C6JV71_9FIRM</name>
<dbReference type="Pfam" id="PF13599">
    <property type="entry name" value="Pentapeptide_4"/>
    <property type="match status" value="1"/>
</dbReference>
<dbReference type="EMBL" id="FMHG01000002">
    <property type="protein sequence ID" value="SCJ85949.1"/>
    <property type="molecule type" value="Genomic_DNA"/>
</dbReference>
<proteinExistence type="predicted"/>